<protein>
    <submittedName>
        <fullName evidence="2">SpoIIE family protein phosphatase</fullName>
    </submittedName>
</protein>
<dbReference type="OrthoDB" id="479131at2"/>
<evidence type="ECO:0000259" key="1">
    <source>
        <dbReference type="SMART" id="SM00331"/>
    </source>
</evidence>
<organism evidence="2 3">
    <name type="scientific">Actinomadura rayongensis</name>
    <dbReference type="NCBI Taxonomy" id="1429076"/>
    <lineage>
        <taxon>Bacteria</taxon>
        <taxon>Bacillati</taxon>
        <taxon>Actinomycetota</taxon>
        <taxon>Actinomycetes</taxon>
        <taxon>Streptosporangiales</taxon>
        <taxon>Thermomonosporaceae</taxon>
        <taxon>Actinomadura</taxon>
    </lineage>
</organism>
<dbReference type="InterPro" id="IPR039248">
    <property type="entry name" value="Ptase_RsbX"/>
</dbReference>
<dbReference type="PANTHER" id="PTHR35801:SF1">
    <property type="entry name" value="PHOSPHOSERINE PHOSPHATASE RSBX"/>
    <property type="match status" value="1"/>
</dbReference>
<dbReference type="RefSeq" id="WP_161104536.1">
    <property type="nucleotide sequence ID" value="NZ_JBHLYI010000007.1"/>
</dbReference>
<gene>
    <name evidence="2" type="ORF">GQ466_20120</name>
</gene>
<feature type="domain" description="PPM-type phosphatase" evidence="1">
    <location>
        <begin position="153"/>
        <end position="344"/>
    </location>
</feature>
<dbReference type="EMBL" id="WUTW01000004">
    <property type="protein sequence ID" value="MXQ66328.1"/>
    <property type="molecule type" value="Genomic_DNA"/>
</dbReference>
<dbReference type="Gene3D" id="3.30.565.10">
    <property type="entry name" value="Histidine kinase-like ATPase, C-terminal domain"/>
    <property type="match status" value="1"/>
</dbReference>
<comment type="caution">
    <text evidence="2">The sequence shown here is derived from an EMBL/GenBank/DDBJ whole genome shotgun (WGS) entry which is preliminary data.</text>
</comment>
<sequence>MAALTGGWSVSPSAGESVWARVEETSAPAGVRRRATALAERLGFADERLEHVRLAATEAATNLVKHAGRGEMLVRVVRGGERATLEFVSVDRGPGMADVPESLRDGVSTSGSLGIGLGMIGRLADDAGLQSRPGEGTILFARFRQPGGAPPADPPFAGLTRPLDGEEECGDAYAARELDGVVHAILCDGLGHGPLAARAAAEAVRAVRGIDAPTAPGALLDRIHRALAGTRGGAVAAVTVDPAARRVVFAGLGNVAGWVVAPGRRQGMISTPGIAGVRGRGFREHVYDLPTGAAVVLHSDGLTDRWDLSSRPDLLGRDPLLAAAALLRDAGTRHDDRSVLVIGARRR</sequence>
<reference evidence="2 3" key="1">
    <citation type="submission" date="2019-12" db="EMBL/GenBank/DDBJ databases">
        <title>Nocardia macrotermitis sp. nov. and Nocardia aurantia sp. nov., isolated from the gut of the fungus growing-termite Macrotermes natalensis.</title>
        <authorList>
            <person name="Christine B."/>
            <person name="Rene B."/>
        </authorList>
    </citation>
    <scope>NUCLEOTIDE SEQUENCE [LARGE SCALE GENOMIC DNA]</scope>
    <source>
        <strain evidence="2 3">DSM 102126</strain>
    </source>
</reference>
<keyword evidence="3" id="KW-1185">Reference proteome</keyword>
<dbReference type="PANTHER" id="PTHR35801">
    <property type="entry name" value="PHOSPHOSERINE PHOSPHATASE RSBX"/>
    <property type="match status" value="1"/>
</dbReference>
<dbReference type="InterPro" id="IPR036457">
    <property type="entry name" value="PPM-type-like_dom_sf"/>
</dbReference>
<dbReference type="SMART" id="SM00331">
    <property type="entry name" value="PP2C_SIG"/>
    <property type="match status" value="1"/>
</dbReference>
<evidence type="ECO:0000313" key="2">
    <source>
        <dbReference type="EMBL" id="MXQ66328.1"/>
    </source>
</evidence>
<dbReference type="Proteomes" id="UP000431901">
    <property type="component" value="Unassembled WGS sequence"/>
</dbReference>
<evidence type="ECO:0000313" key="3">
    <source>
        <dbReference type="Proteomes" id="UP000431901"/>
    </source>
</evidence>
<dbReference type="SUPFAM" id="SSF81606">
    <property type="entry name" value="PP2C-like"/>
    <property type="match status" value="1"/>
</dbReference>
<proteinExistence type="predicted"/>
<dbReference type="CDD" id="cd16934">
    <property type="entry name" value="HATPase_RsbT-like"/>
    <property type="match status" value="1"/>
</dbReference>
<accession>A0A6I4W9N3</accession>
<dbReference type="Gene3D" id="3.60.40.10">
    <property type="entry name" value="PPM-type phosphatase domain"/>
    <property type="match status" value="1"/>
</dbReference>
<dbReference type="SUPFAM" id="SSF55874">
    <property type="entry name" value="ATPase domain of HSP90 chaperone/DNA topoisomerase II/histidine kinase"/>
    <property type="match status" value="1"/>
</dbReference>
<dbReference type="InterPro" id="IPR003594">
    <property type="entry name" value="HATPase_dom"/>
</dbReference>
<dbReference type="Pfam" id="PF07228">
    <property type="entry name" value="SpoIIE"/>
    <property type="match status" value="1"/>
</dbReference>
<dbReference type="AlphaFoldDB" id="A0A6I4W9N3"/>
<name>A0A6I4W9N3_9ACTN</name>
<dbReference type="Pfam" id="PF13581">
    <property type="entry name" value="HATPase_c_2"/>
    <property type="match status" value="1"/>
</dbReference>
<dbReference type="InterPro" id="IPR036890">
    <property type="entry name" value="HATPase_C_sf"/>
</dbReference>
<dbReference type="InterPro" id="IPR001932">
    <property type="entry name" value="PPM-type_phosphatase-like_dom"/>
</dbReference>